<evidence type="ECO:0000313" key="3">
    <source>
        <dbReference type="Proteomes" id="UP000042958"/>
    </source>
</evidence>
<dbReference type="OrthoDB" id="3796275at2759"/>
<proteinExistence type="predicted"/>
<reference evidence="3" key="1">
    <citation type="journal article" date="2015" name="Genome Announc.">
        <title>Draft genome sequence of the fungus Penicillium brasilianum MG11.</title>
        <authorList>
            <person name="Horn F."/>
            <person name="Linde J."/>
            <person name="Mattern D.J."/>
            <person name="Walther G."/>
            <person name="Guthke R."/>
            <person name="Brakhage A.A."/>
            <person name="Valiante V."/>
        </authorList>
    </citation>
    <scope>NUCLEOTIDE SEQUENCE [LARGE SCALE GENOMIC DNA]</scope>
    <source>
        <strain evidence="3">MG11</strain>
    </source>
</reference>
<sequence>MPTKINPKKAVESSVPALNTSQHHTKSNALHDIYFLGNLQPWPGFLGAVRLCHENFAWRQETLGYMLRVRDPYTYGNVEVGDEHGVQGRSQKFHGDVINTIFASQTTTQRNIDLRFADFKCVPSTYSGTPDVILKDSNHTLKIVGELKTPWIDEHQLEPRLTDEQTLREVLAQPIRYMQDLGCMYGFLSTYEETIFLRQVVDNNGVWRIEYSPVILASATYDRLMTTPPAVSALLR</sequence>
<evidence type="ECO:0000313" key="2">
    <source>
        <dbReference type="EMBL" id="CEJ60285.1"/>
    </source>
</evidence>
<dbReference type="EMBL" id="CDHK01000008">
    <property type="protein sequence ID" value="CEJ60285.1"/>
    <property type="molecule type" value="Genomic_DNA"/>
</dbReference>
<dbReference type="AlphaFoldDB" id="A0A0F7TY15"/>
<evidence type="ECO:0000256" key="1">
    <source>
        <dbReference type="SAM" id="MobiDB-lite"/>
    </source>
</evidence>
<keyword evidence="3" id="KW-1185">Reference proteome</keyword>
<gene>
    <name evidence="2" type="ORF">PMG11_08865</name>
</gene>
<dbReference type="Proteomes" id="UP000042958">
    <property type="component" value="Unassembled WGS sequence"/>
</dbReference>
<feature type="region of interest" description="Disordered" evidence="1">
    <location>
        <begin position="1"/>
        <end position="22"/>
    </location>
</feature>
<protein>
    <submittedName>
        <fullName evidence="2">Uncharacterized protein</fullName>
    </submittedName>
</protein>
<organism evidence="2 3">
    <name type="scientific">Penicillium brasilianum</name>
    <dbReference type="NCBI Taxonomy" id="104259"/>
    <lineage>
        <taxon>Eukaryota</taxon>
        <taxon>Fungi</taxon>
        <taxon>Dikarya</taxon>
        <taxon>Ascomycota</taxon>
        <taxon>Pezizomycotina</taxon>
        <taxon>Eurotiomycetes</taxon>
        <taxon>Eurotiomycetidae</taxon>
        <taxon>Eurotiales</taxon>
        <taxon>Aspergillaceae</taxon>
        <taxon>Penicillium</taxon>
    </lineage>
</organism>
<accession>A0A0F7TY15</accession>
<name>A0A0F7TY15_PENBI</name>